<dbReference type="InterPro" id="IPR000719">
    <property type="entry name" value="Prot_kinase_dom"/>
</dbReference>
<dbReference type="PROSITE" id="PS50005">
    <property type="entry name" value="TPR"/>
    <property type="match status" value="1"/>
</dbReference>
<dbReference type="SUPFAM" id="SSF56112">
    <property type="entry name" value="Protein kinase-like (PK-like)"/>
    <property type="match status" value="1"/>
</dbReference>
<dbReference type="KEGG" id="agv:OJF2_76900"/>
<proteinExistence type="predicted"/>
<feature type="repeat" description="TPR" evidence="7">
    <location>
        <begin position="505"/>
        <end position="538"/>
    </location>
</feature>
<dbReference type="AlphaFoldDB" id="A0A5B9WEJ6"/>
<dbReference type="Pfam" id="PF13374">
    <property type="entry name" value="TPR_10"/>
    <property type="match status" value="2"/>
</dbReference>
<dbReference type="OrthoDB" id="6111975at2"/>
<dbReference type="Pfam" id="PF00069">
    <property type="entry name" value="Pkinase"/>
    <property type="match status" value="1"/>
</dbReference>
<dbReference type="Gene3D" id="1.25.40.10">
    <property type="entry name" value="Tetratricopeptide repeat domain"/>
    <property type="match status" value="4"/>
</dbReference>
<dbReference type="Gene3D" id="3.30.200.20">
    <property type="entry name" value="Phosphorylase Kinase, domain 1"/>
    <property type="match status" value="1"/>
</dbReference>
<sequence length="1140" mass="121747">MSPDCPPDERLARMLDSLLEAPEARAVEAHVASCADCQRRLEAMTAPESGGGEPTAWSEMTAPPPAGETVDSPSAEVRARAEAGAKARARGDEGWPDPEGYRIERVLGRGGMGVVYLATQLRANRLVALKMVIAGRGRPEDLIRFRFEAESLARLHHPNIVQVFDVGECEGQPFFTMEYVPGGTLAAALAEHPRPPREAAALAEALARAVHAAHQAGVVHRDLKPANILLSGDPAATPGASPPRPGTGSGAGTGQPALKITDFGLAKATGGDSDLTGTGQILGTPSYMAPEQATGQGSVGVPADVYALGAILYEALAGRPPFRGASPWETMMQAVHEAAPPPSRWQPGIPRDLEVICLKCLAKDPAARYPSADALAEDLRRYLAGESILARPAGLPRLAWLWCRRHPGYAALLGLLLASVAAGAAGVAVQWRRAEAHLADSRRRLDLAMRAVERYYTGVSRDVLLKQAELASLRSTLLTTPLEFYRSLREELKAGSDPESLAQLGDVLSNLGKLNADVGREEDALAAYREAVDVARDRLRRDPGSAAAAKALVKARIGVAEIDARASRLREARDGFEEALALAGRLAARDPGDLVSVDDQATCLHFLGDVAADEKQLDRAEEDYLRSLDIRERLVRDRPDEVEYLDHLGGLEANLAILYADYGRLDDARKWFVKSLDDRRRLSAKQPDDPEALRKLSSCLNNLGSFSQNTDRLADAPPYYEEAREIQGRLVRDYPTTALYQEDLAITHQNLSTLEASLGHGDVALREDAEGVRILRRLAADHPDSITYATRLIRGQADLGRDYLGRKDYARAEAELIDAVAYAGRVVAAHPESSEARSRLAYARAALASVYHVTGRTRAAEGAYREAVAGFRQLAEGADATSDEANQAATCGLDLATLLVALGRFEEAEAVAGRIVPASDRPETPDAPSLPGDAVLASSGHRTLGDAALGRSAAEPDPARARTLASRALDEYTRASSRADAAHLAEPSDDGARHALADARAGTARALEALGRFPEAIAAWDLALKDAPDDSTRALVVGRAATLCLAGRSPEALDSVKSLSIPESDSEDLVRLARVYCLASPPDAPSALASLLRAATSTTRGDGLILSRLLRDRAFDPLRASPEFRAIALDLGFPADPFGP</sequence>
<dbReference type="InterPro" id="IPR011990">
    <property type="entry name" value="TPR-like_helical_dom_sf"/>
</dbReference>
<dbReference type="Proteomes" id="UP000324233">
    <property type="component" value="Chromosome"/>
</dbReference>
<keyword evidence="4 8" id="KW-0547">Nucleotide-binding</keyword>
<keyword evidence="3 11" id="KW-0808">Transferase</keyword>
<evidence type="ECO:0000256" key="7">
    <source>
        <dbReference type="PROSITE-ProRule" id="PRU00339"/>
    </source>
</evidence>
<evidence type="ECO:0000259" key="10">
    <source>
        <dbReference type="PROSITE" id="PS50011"/>
    </source>
</evidence>
<evidence type="ECO:0000256" key="3">
    <source>
        <dbReference type="ARBA" id="ARBA00022679"/>
    </source>
</evidence>
<feature type="binding site" evidence="8">
    <location>
        <position position="130"/>
    </location>
    <ligand>
        <name>ATP</name>
        <dbReference type="ChEBI" id="CHEBI:30616"/>
    </ligand>
</feature>
<keyword evidence="7" id="KW-0802">TPR repeat</keyword>
<dbReference type="PANTHER" id="PTHR43289">
    <property type="entry name" value="MITOGEN-ACTIVATED PROTEIN KINASE KINASE KINASE 20-RELATED"/>
    <property type="match status" value="1"/>
</dbReference>
<dbReference type="RefSeq" id="WP_148598438.1">
    <property type="nucleotide sequence ID" value="NZ_CP042997.1"/>
</dbReference>
<dbReference type="CDD" id="cd14014">
    <property type="entry name" value="STKc_PknB_like"/>
    <property type="match status" value="1"/>
</dbReference>
<protein>
    <recommendedName>
        <fullName evidence="1">non-specific serine/threonine protein kinase</fullName>
        <ecNumber evidence="1">2.7.11.1</ecNumber>
    </recommendedName>
</protein>
<dbReference type="PROSITE" id="PS50011">
    <property type="entry name" value="PROTEIN_KINASE_DOM"/>
    <property type="match status" value="1"/>
</dbReference>
<dbReference type="FunFam" id="1.10.510.10:FF:000021">
    <property type="entry name" value="Serine/threonine protein kinase"/>
    <property type="match status" value="1"/>
</dbReference>
<dbReference type="PROSITE" id="PS00107">
    <property type="entry name" value="PROTEIN_KINASE_ATP"/>
    <property type="match status" value="1"/>
</dbReference>
<dbReference type="InterPro" id="IPR041916">
    <property type="entry name" value="Anti_sigma_zinc_sf"/>
</dbReference>
<evidence type="ECO:0000256" key="8">
    <source>
        <dbReference type="PROSITE-ProRule" id="PRU10141"/>
    </source>
</evidence>
<reference evidence="11 12" key="1">
    <citation type="submission" date="2019-08" db="EMBL/GenBank/DDBJ databases">
        <title>Deep-cultivation of Planctomycetes and their phenomic and genomic characterization uncovers novel biology.</title>
        <authorList>
            <person name="Wiegand S."/>
            <person name="Jogler M."/>
            <person name="Boedeker C."/>
            <person name="Pinto D."/>
            <person name="Vollmers J."/>
            <person name="Rivas-Marin E."/>
            <person name="Kohn T."/>
            <person name="Peeters S.H."/>
            <person name="Heuer A."/>
            <person name="Rast P."/>
            <person name="Oberbeckmann S."/>
            <person name="Bunk B."/>
            <person name="Jeske O."/>
            <person name="Meyerdierks A."/>
            <person name="Storesund J.E."/>
            <person name="Kallscheuer N."/>
            <person name="Luecker S."/>
            <person name="Lage O.M."/>
            <person name="Pohl T."/>
            <person name="Merkel B.J."/>
            <person name="Hornburger P."/>
            <person name="Mueller R.-W."/>
            <person name="Bruemmer F."/>
            <person name="Labrenz M."/>
            <person name="Spormann A.M."/>
            <person name="Op den Camp H."/>
            <person name="Overmann J."/>
            <person name="Amann R."/>
            <person name="Jetten M.S.M."/>
            <person name="Mascher T."/>
            <person name="Medema M.H."/>
            <person name="Devos D.P."/>
            <person name="Kaster A.-K."/>
            <person name="Ovreas L."/>
            <person name="Rohde M."/>
            <person name="Galperin M.Y."/>
            <person name="Jogler C."/>
        </authorList>
    </citation>
    <scope>NUCLEOTIDE SEQUENCE [LARGE SCALE GENOMIC DNA]</scope>
    <source>
        <strain evidence="11 12">OJF2</strain>
    </source>
</reference>
<dbReference type="SMART" id="SM00028">
    <property type="entry name" value="TPR"/>
    <property type="match status" value="7"/>
</dbReference>
<evidence type="ECO:0000256" key="6">
    <source>
        <dbReference type="ARBA" id="ARBA00022840"/>
    </source>
</evidence>
<organism evidence="11 12">
    <name type="scientific">Aquisphaera giovannonii</name>
    <dbReference type="NCBI Taxonomy" id="406548"/>
    <lineage>
        <taxon>Bacteria</taxon>
        <taxon>Pseudomonadati</taxon>
        <taxon>Planctomycetota</taxon>
        <taxon>Planctomycetia</taxon>
        <taxon>Isosphaerales</taxon>
        <taxon>Isosphaeraceae</taxon>
        <taxon>Aquisphaera</taxon>
    </lineage>
</organism>
<dbReference type="InterPro" id="IPR008271">
    <property type="entry name" value="Ser/Thr_kinase_AS"/>
</dbReference>
<evidence type="ECO:0000256" key="5">
    <source>
        <dbReference type="ARBA" id="ARBA00022777"/>
    </source>
</evidence>
<name>A0A5B9WEJ6_9BACT</name>
<dbReference type="PANTHER" id="PTHR43289:SF6">
    <property type="entry name" value="SERINE_THREONINE-PROTEIN KINASE NEKL-3"/>
    <property type="match status" value="1"/>
</dbReference>
<evidence type="ECO:0000256" key="9">
    <source>
        <dbReference type="SAM" id="MobiDB-lite"/>
    </source>
</evidence>
<feature type="domain" description="Protein kinase" evidence="10">
    <location>
        <begin position="101"/>
        <end position="383"/>
    </location>
</feature>
<evidence type="ECO:0000256" key="2">
    <source>
        <dbReference type="ARBA" id="ARBA00022527"/>
    </source>
</evidence>
<evidence type="ECO:0000256" key="1">
    <source>
        <dbReference type="ARBA" id="ARBA00012513"/>
    </source>
</evidence>
<dbReference type="InterPro" id="IPR019734">
    <property type="entry name" value="TPR_rpt"/>
</dbReference>
<evidence type="ECO:0000256" key="4">
    <source>
        <dbReference type="ARBA" id="ARBA00022741"/>
    </source>
</evidence>
<evidence type="ECO:0000313" key="11">
    <source>
        <dbReference type="EMBL" id="QEH39078.1"/>
    </source>
</evidence>
<keyword evidence="12" id="KW-1185">Reference proteome</keyword>
<evidence type="ECO:0000313" key="12">
    <source>
        <dbReference type="Proteomes" id="UP000324233"/>
    </source>
</evidence>
<dbReference type="SUPFAM" id="SSF48452">
    <property type="entry name" value="TPR-like"/>
    <property type="match status" value="2"/>
</dbReference>
<feature type="region of interest" description="Disordered" evidence="9">
    <location>
        <begin position="229"/>
        <end position="257"/>
    </location>
</feature>
<dbReference type="InterPro" id="IPR011009">
    <property type="entry name" value="Kinase-like_dom_sf"/>
</dbReference>
<keyword evidence="6 8" id="KW-0067">ATP-binding</keyword>
<gene>
    <name evidence="11" type="primary">prkC_63</name>
    <name evidence="11" type="ORF">OJF2_76900</name>
</gene>
<feature type="region of interest" description="Disordered" evidence="9">
    <location>
        <begin position="45"/>
        <end position="73"/>
    </location>
</feature>
<dbReference type="Gene3D" id="1.10.10.1320">
    <property type="entry name" value="Anti-sigma factor, zinc-finger domain"/>
    <property type="match status" value="1"/>
</dbReference>
<dbReference type="EC" id="2.7.11.1" evidence="1"/>
<keyword evidence="5 11" id="KW-0418">Kinase</keyword>
<dbReference type="InterPro" id="IPR017441">
    <property type="entry name" value="Protein_kinase_ATP_BS"/>
</dbReference>
<feature type="region of interest" description="Disordered" evidence="9">
    <location>
        <begin position="916"/>
        <end position="937"/>
    </location>
</feature>
<dbReference type="GO" id="GO:0004674">
    <property type="term" value="F:protein serine/threonine kinase activity"/>
    <property type="evidence" value="ECO:0007669"/>
    <property type="project" value="UniProtKB-KW"/>
</dbReference>
<keyword evidence="2" id="KW-0723">Serine/threonine-protein kinase</keyword>
<accession>A0A5B9WEJ6</accession>
<dbReference type="Gene3D" id="1.10.510.10">
    <property type="entry name" value="Transferase(Phosphotransferase) domain 1"/>
    <property type="match status" value="1"/>
</dbReference>
<dbReference type="GO" id="GO:0005524">
    <property type="term" value="F:ATP binding"/>
    <property type="evidence" value="ECO:0007669"/>
    <property type="project" value="UniProtKB-UniRule"/>
</dbReference>
<dbReference type="EMBL" id="CP042997">
    <property type="protein sequence ID" value="QEH39078.1"/>
    <property type="molecule type" value="Genomic_DNA"/>
</dbReference>
<dbReference type="SMART" id="SM00220">
    <property type="entry name" value="S_TKc"/>
    <property type="match status" value="1"/>
</dbReference>
<dbReference type="PROSITE" id="PS00108">
    <property type="entry name" value="PROTEIN_KINASE_ST"/>
    <property type="match status" value="1"/>
</dbReference>